<proteinExistence type="predicted"/>
<name>A0AAV5IVC6_9ROSI</name>
<dbReference type="InterPro" id="IPR046455">
    <property type="entry name" value="Sec7/BIG1-like_C"/>
</dbReference>
<dbReference type="AlphaFoldDB" id="A0AAV5IVC6"/>
<reference evidence="2 3" key="1">
    <citation type="journal article" date="2021" name="Commun. Biol.">
        <title>The genome of Shorea leprosula (Dipterocarpaceae) highlights the ecological relevance of drought in aseasonal tropical rainforests.</title>
        <authorList>
            <person name="Ng K.K.S."/>
            <person name="Kobayashi M.J."/>
            <person name="Fawcett J.A."/>
            <person name="Hatakeyama M."/>
            <person name="Paape T."/>
            <person name="Ng C.H."/>
            <person name="Ang C.C."/>
            <person name="Tnah L.H."/>
            <person name="Lee C.T."/>
            <person name="Nishiyama T."/>
            <person name="Sese J."/>
            <person name="O'Brien M.J."/>
            <person name="Copetti D."/>
            <person name="Mohd Noor M.I."/>
            <person name="Ong R.C."/>
            <person name="Putra M."/>
            <person name="Sireger I.Z."/>
            <person name="Indrioko S."/>
            <person name="Kosugi Y."/>
            <person name="Izuno A."/>
            <person name="Isagi Y."/>
            <person name="Lee S.L."/>
            <person name="Shimizu K.K."/>
        </authorList>
    </citation>
    <scope>NUCLEOTIDE SEQUENCE [LARGE SCALE GENOMIC DNA]</scope>
    <source>
        <strain evidence="2">214</strain>
    </source>
</reference>
<feature type="domain" description="Sec7/BIG1-like C-terminal" evidence="1">
    <location>
        <begin position="9"/>
        <end position="200"/>
    </location>
</feature>
<dbReference type="Proteomes" id="UP001054252">
    <property type="component" value="Unassembled WGS sequence"/>
</dbReference>
<dbReference type="Pfam" id="PF20252">
    <property type="entry name" value="BIG2_C"/>
    <property type="match status" value="1"/>
</dbReference>
<keyword evidence="3" id="KW-1185">Reference proteome</keyword>
<organism evidence="2 3">
    <name type="scientific">Rubroshorea leprosula</name>
    <dbReference type="NCBI Taxonomy" id="152421"/>
    <lineage>
        <taxon>Eukaryota</taxon>
        <taxon>Viridiplantae</taxon>
        <taxon>Streptophyta</taxon>
        <taxon>Embryophyta</taxon>
        <taxon>Tracheophyta</taxon>
        <taxon>Spermatophyta</taxon>
        <taxon>Magnoliopsida</taxon>
        <taxon>eudicotyledons</taxon>
        <taxon>Gunneridae</taxon>
        <taxon>Pentapetalae</taxon>
        <taxon>rosids</taxon>
        <taxon>malvids</taxon>
        <taxon>Malvales</taxon>
        <taxon>Dipterocarpaceae</taxon>
        <taxon>Rubroshorea</taxon>
    </lineage>
</organism>
<accession>A0AAV5IVC6</accession>
<comment type="caution">
    <text evidence="2">The sequence shown here is derived from an EMBL/GenBank/DDBJ whole genome shotgun (WGS) entry which is preliminary data.</text>
</comment>
<evidence type="ECO:0000313" key="2">
    <source>
        <dbReference type="EMBL" id="GKV03731.1"/>
    </source>
</evidence>
<protein>
    <recommendedName>
        <fullName evidence="1">Sec7/BIG1-like C-terminal domain-containing protein</fullName>
    </recommendedName>
</protein>
<dbReference type="EMBL" id="BPVZ01000020">
    <property type="protein sequence ID" value="GKV03731.1"/>
    <property type="molecule type" value="Genomic_DNA"/>
</dbReference>
<evidence type="ECO:0000259" key="1">
    <source>
        <dbReference type="Pfam" id="PF20252"/>
    </source>
</evidence>
<gene>
    <name evidence="2" type="ORF">SLEP1_g15983</name>
</gene>
<sequence length="208" mass="23825">MVTVRGKCVTQLLLLGAIDSIQKKYWSNLKASQKIDIMDILFSFLEFAASYNSYSNLRMRMHHIPAERPPLNILRQELAGTSIYLDVLQKTTLGFNSDNEQLSDAEKKLQGIAEDKLVSFCEKVLRDASDLQSNVGETTNMDVHRVLELRSPIIVKVLKGMCFMNNKIFRRHLREFYPLLTKLVCCDQMDIRGAITELFRAQLKALLP</sequence>
<evidence type="ECO:0000313" key="3">
    <source>
        <dbReference type="Proteomes" id="UP001054252"/>
    </source>
</evidence>